<evidence type="ECO:0000313" key="1">
    <source>
        <dbReference type="EnsemblMetazoa" id="MESCA002338-PA"/>
    </source>
</evidence>
<name>T1GG32_MEGSC</name>
<proteinExistence type="predicted"/>
<dbReference type="EnsemblMetazoa" id="MESCA002338-RA">
    <property type="protein sequence ID" value="MESCA002338-PA"/>
    <property type="gene ID" value="MESCA002338"/>
</dbReference>
<accession>T1GG32</accession>
<dbReference type="HOGENOM" id="CLU_2485932_0_0_1"/>
<reference evidence="1" key="2">
    <citation type="submission" date="2015-06" db="UniProtKB">
        <authorList>
            <consortium name="EnsemblMetazoa"/>
        </authorList>
    </citation>
    <scope>IDENTIFICATION</scope>
</reference>
<dbReference type="EMBL" id="CAQQ02198406">
    <property type="status" value="NOT_ANNOTATED_CDS"/>
    <property type="molecule type" value="Genomic_DNA"/>
</dbReference>
<dbReference type="EMBL" id="CAQQ02198407">
    <property type="status" value="NOT_ANNOTATED_CDS"/>
    <property type="molecule type" value="Genomic_DNA"/>
</dbReference>
<dbReference type="AlphaFoldDB" id="T1GG32"/>
<sequence>MFYLRVTPSVNREVNSNVVQSKLWWIMNFKGGSEIPQILNEENRGVQSISKPSTSNLLRYSDSLKGNRILDKFNRKAKRGSPLQTSR</sequence>
<keyword evidence="2" id="KW-1185">Reference proteome</keyword>
<protein>
    <submittedName>
        <fullName evidence="1">Uncharacterized protein</fullName>
    </submittedName>
</protein>
<reference evidence="2" key="1">
    <citation type="submission" date="2013-02" db="EMBL/GenBank/DDBJ databases">
        <authorList>
            <person name="Hughes D."/>
        </authorList>
    </citation>
    <scope>NUCLEOTIDE SEQUENCE</scope>
    <source>
        <strain>Durham</strain>
        <strain evidence="2">NC isolate 2 -- Noor lab</strain>
    </source>
</reference>
<organism evidence="1 2">
    <name type="scientific">Megaselia scalaris</name>
    <name type="common">Humpbacked fly</name>
    <name type="synonym">Phora scalaris</name>
    <dbReference type="NCBI Taxonomy" id="36166"/>
    <lineage>
        <taxon>Eukaryota</taxon>
        <taxon>Metazoa</taxon>
        <taxon>Ecdysozoa</taxon>
        <taxon>Arthropoda</taxon>
        <taxon>Hexapoda</taxon>
        <taxon>Insecta</taxon>
        <taxon>Pterygota</taxon>
        <taxon>Neoptera</taxon>
        <taxon>Endopterygota</taxon>
        <taxon>Diptera</taxon>
        <taxon>Brachycera</taxon>
        <taxon>Muscomorpha</taxon>
        <taxon>Platypezoidea</taxon>
        <taxon>Phoridae</taxon>
        <taxon>Megaseliini</taxon>
        <taxon>Megaselia</taxon>
    </lineage>
</organism>
<evidence type="ECO:0000313" key="2">
    <source>
        <dbReference type="Proteomes" id="UP000015102"/>
    </source>
</evidence>
<dbReference type="Proteomes" id="UP000015102">
    <property type="component" value="Unassembled WGS sequence"/>
</dbReference>